<feature type="transmembrane region" description="Helical" evidence="6">
    <location>
        <begin position="361"/>
        <end position="378"/>
    </location>
</feature>
<proteinExistence type="predicted"/>
<organism evidence="7 8">
    <name type="scientific">Friedmanniomyces endolithicus</name>
    <dbReference type="NCBI Taxonomy" id="329885"/>
    <lineage>
        <taxon>Eukaryota</taxon>
        <taxon>Fungi</taxon>
        <taxon>Dikarya</taxon>
        <taxon>Ascomycota</taxon>
        <taxon>Pezizomycotina</taxon>
        <taxon>Dothideomycetes</taxon>
        <taxon>Dothideomycetidae</taxon>
        <taxon>Mycosphaerellales</taxon>
        <taxon>Teratosphaeriaceae</taxon>
        <taxon>Friedmanniomyces</taxon>
    </lineage>
</organism>
<keyword evidence="5 6" id="KW-0472">Membrane</keyword>
<feature type="transmembrane region" description="Helical" evidence="6">
    <location>
        <begin position="410"/>
        <end position="432"/>
    </location>
</feature>
<feature type="transmembrane region" description="Helical" evidence="6">
    <location>
        <begin position="54"/>
        <end position="78"/>
    </location>
</feature>
<evidence type="ECO:0008006" key="9">
    <source>
        <dbReference type="Google" id="ProtNLM"/>
    </source>
</evidence>
<dbReference type="PANTHER" id="PTHR43791:SF47">
    <property type="entry name" value="MAJOR FACILITATOR SUPERFAMILY (MFS) PROFILE DOMAIN-CONTAINING PROTEIN-RELATED"/>
    <property type="match status" value="1"/>
</dbReference>
<sequence>MTKDMDTDMEKSGMHHLELERTISEGSSRENDARIDALTPEEQKKVLWRIDVRLVLTLGFMYCVSLMDRTNLGIAAVAGMSVDLGLGIGARYSLITCIFFVSYVLLQPPATVILRKVGPAKFLPTITVLWGMTMMCFGFLTVWTQMMPLRVVLGIFEAGFFPGCAYLLSCWYPRYELQKRNAVFYLIGSMSSAFSGILAFGFSQLAGHGNLGSAWGQHYGPTEAKPHAPSGVLPGIAGWRWIFYLSILQGLMTVIVGIIGAFTIADFPEKAAKRSGLSLSFLTEKEAAYVVARIEKDRHDAIPEDFNLGNYLRCAADLKVWGFGALFGLTTTVTYAIAYFLPIILQEGMGFDVAEAQCLIAPPYCVAAIWMFGCAWYGDKYHTRGPLIIVNALMGILGLALLGFTKNVGLRYFGVFLATTSANSNVPCILTFQANNIRGQWKRALCSATLVGAGGIGGIVGSTVFRSQDKPAYRPGMYATILASALIVVITAALDAKFWRANKRAAAGGKVIEGLPGFRYTL</sequence>
<dbReference type="EMBL" id="JASUXU010000065">
    <property type="protein sequence ID" value="KAK0312374.1"/>
    <property type="molecule type" value="Genomic_DNA"/>
</dbReference>
<feature type="transmembrane region" description="Helical" evidence="6">
    <location>
        <begin position="241"/>
        <end position="265"/>
    </location>
</feature>
<dbReference type="InterPro" id="IPR011701">
    <property type="entry name" value="MFS"/>
</dbReference>
<evidence type="ECO:0000313" key="7">
    <source>
        <dbReference type="EMBL" id="KAK0312374.1"/>
    </source>
</evidence>
<dbReference type="AlphaFoldDB" id="A0AAN6J3V0"/>
<keyword evidence="3 6" id="KW-0812">Transmembrane</keyword>
<feature type="transmembrane region" description="Helical" evidence="6">
    <location>
        <begin position="149"/>
        <end position="171"/>
    </location>
</feature>
<dbReference type="Proteomes" id="UP001168146">
    <property type="component" value="Unassembled WGS sequence"/>
</dbReference>
<protein>
    <recommendedName>
        <fullName evidence="9">Major facilitator superfamily (MFS) profile domain-containing protein</fullName>
    </recommendedName>
</protein>
<dbReference type="Pfam" id="PF07690">
    <property type="entry name" value="MFS_1"/>
    <property type="match status" value="1"/>
</dbReference>
<dbReference type="Gene3D" id="1.20.1250.20">
    <property type="entry name" value="MFS general substrate transporter like domains"/>
    <property type="match status" value="2"/>
</dbReference>
<name>A0AAN6J3V0_9PEZI</name>
<comment type="subcellular location">
    <subcellularLocation>
        <location evidence="1">Membrane</location>
        <topology evidence="1">Multi-pass membrane protein</topology>
    </subcellularLocation>
</comment>
<accession>A0AAN6J3V0</accession>
<feature type="transmembrane region" description="Helical" evidence="6">
    <location>
        <begin position="477"/>
        <end position="494"/>
    </location>
</feature>
<keyword evidence="4 6" id="KW-1133">Transmembrane helix</keyword>
<evidence type="ECO:0000256" key="2">
    <source>
        <dbReference type="ARBA" id="ARBA00022448"/>
    </source>
</evidence>
<evidence type="ECO:0000256" key="3">
    <source>
        <dbReference type="ARBA" id="ARBA00022692"/>
    </source>
</evidence>
<dbReference type="GO" id="GO:0016020">
    <property type="term" value="C:membrane"/>
    <property type="evidence" value="ECO:0007669"/>
    <property type="project" value="UniProtKB-SubCell"/>
</dbReference>
<feature type="transmembrane region" description="Helical" evidence="6">
    <location>
        <begin position="444"/>
        <end position="465"/>
    </location>
</feature>
<evidence type="ECO:0000256" key="6">
    <source>
        <dbReference type="SAM" id="Phobius"/>
    </source>
</evidence>
<gene>
    <name evidence="7" type="ORF">LTR82_014006</name>
</gene>
<feature type="transmembrane region" description="Helical" evidence="6">
    <location>
        <begin position="183"/>
        <end position="202"/>
    </location>
</feature>
<evidence type="ECO:0000256" key="5">
    <source>
        <dbReference type="ARBA" id="ARBA00023136"/>
    </source>
</evidence>
<evidence type="ECO:0000256" key="4">
    <source>
        <dbReference type="ARBA" id="ARBA00022989"/>
    </source>
</evidence>
<dbReference type="SUPFAM" id="SSF103473">
    <property type="entry name" value="MFS general substrate transporter"/>
    <property type="match status" value="1"/>
</dbReference>
<feature type="transmembrane region" description="Helical" evidence="6">
    <location>
        <begin position="122"/>
        <end position="143"/>
    </location>
</feature>
<dbReference type="FunFam" id="1.20.1250.20:FF:000409">
    <property type="entry name" value="MFS general substrate transporter"/>
    <property type="match status" value="1"/>
</dbReference>
<dbReference type="InterPro" id="IPR036259">
    <property type="entry name" value="MFS_trans_sf"/>
</dbReference>
<reference evidence="7" key="1">
    <citation type="submission" date="2021-12" db="EMBL/GenBank/DDBJ databases">
        <title>Black yeast isolated from Biological Soil Crust.</title>
        <authorList>
            <person name="Kurbessoian T."/>
        </authorList>
    </citation>
    <scope>NUCLEOTIDE SEQUENCE</scope>
    <source>
        <strain evidence="7">CCFEE 5208</strain>
    </source>
</reference>
<evidence type="ECO:0000313" key="8">
    <source>
        <dbReference type="Proteomes" id="UP001168146"/>
    </source>
</evidence>
<evidence type="ECO:0000256" key="1">
    <source>
        <dbReference type="ARBA" id="ARBA00004141"/>
    </source>
</evidence>
<feature type="transmembrane region" description="Helical" evidence="6">
    <location>
        <begin position="385"/>
        <end position="404"/>
    </location>
</feature>
<keyword evidence="2" id="KW-0813">Transport</keyword>
<feature type="transmembrane region" description="Helical" evidence="6">
    <location>
        <begin position="84"/>
        <end position="106"/>
    </location>
</feature>
<dbReference type="GO" id="GO:0022857">
    <property type="term" value="F:transmembrane transporter activity"/>
    <property type="evidence" value="ECO:0007669"/>
    <property type="project" value="InterPro"/>
</dbReference>
<feature type="transmembrane region" description="Helical" evidence="6">
    <location>
        <begin position="320"/>
        <end position="341"/>
    </location>
</feature>
<comment type="caution">
    <text evidence="7">The sequence shown here is derived from an EMBL/GenBank/DDBJ whole genome shotgun (WGS) entry which is preliminary data.</text>
</comment>
<dbReference type="PANTHER" id="PTHR43791">
    <property type="entry name" value="PERMEASE-RELATED"/>
    <property type="match status" value="1"/>
</dbReference>